<protein>
    <recommendedName>
        <fullName evidence="4">DUF3267 domain-containing protein</fullName>
    </recommendedName>
</protein>
<feature type="transmembrane region" description="Helical" evidence="1">
    <location>
        <begin position="137"/>
        <end position="159"/>
    </location>
</feature>
<accession>R2QCX4</accession>
<proteinExistence type="predicted"/>
<evidence type="ECO:0008006" key="4">
    <source>
        <dbReference type="Google" id="ProtNLM"/>
    </source>
</evidence>
<evidence type="ECO:0000313" key="2">
    <source>
        <dbReference type="EMBL" id="EOH94277.1"/>
    </source>
</evidence>
<comment type="caution">
    <text evidence="2">The sequence shown here is derived from an EMBL/GenBank/DDBJ whole genome shotgun (WGS) entry which is preliminary data.</text>
</comment>
<name>R2QCX4_9ENTE</name>
<evidence type="ECO:0000256" key="1">
    <source>
        <dbReference type="SAM" id="Phobius"/>
    </source>
</evidence>
<reference evidence="2 3" key="1">
    <citation type="submission" date="2013-02" db="EMBL/GenBank/DDBJ databases">
        <title>The Genome Sequence of Enterococcus pallens BAA-351.</title>
        <authorList>
            <consortium name="The Broad Institute Genome Sequencing Platform"/>
            <consortium name="The Broad Institute Genome Sequencing Center for Infectious Disease"/>
            <person name="Earl A.M."/>
            <person name="Gilmore M.S."/>
            <person name="Lebreton F."/>
            <person name="Walker B."/>
            <person name="Young S.K."/>
            <person name="Zeng Q."/>
            <person name="Gargeya S."/>
            <person name="Fitzgerald M."/>
            <person name="Haas B."/>
            <person name="Abouelleil A."/>
            <person name="Alvarado L."/>
            <person name="Arachchi H.M."/>
            <person name="Berlin A.M."/>
            <person name="Chapman S.B."/>
            <person name="Dewar J."/>
            <person name="Goldberg J."/>
            <person name="Griggs A."/>
            <person name="Gujja S."/>
            <person name="Hansen M."/>
            <person name="Howarth C."/>
            <person name="Imamovic A."/>
            <person name="Larimer J."/>
            <person name="McCowan C."/>
            <person name="Murphy C."/>
            <person name="Neiman D."/>
            <person name="Pearson M."/>
            <person name="Priest M."/>
            <person name="Roberts A."/>
            <person name="Saif S."/>
            <person name="Shea T."/>
            <person name="Sisk P."/>
            <person name="Sykes S."/>
            <person name="Wortman J."/>
            <person name="Nusbaum C."/>
            <person name="Birren B."/>
        </authorList>
    </citation>
    <scope>NUCLEOTIDE SEQUENCE [LARGE SCALE GENOMIC DNA]</scope>
    <source>
        <strain evidence="2 3">ATCC BAA-351</strain>
    </source>
</reference>
<organism evidence="2 3">
    <name type="scientific">Enterococcus pallens ATCC BAA-351</name>
    <dbReference type="NCBI Taxonomy" id="1158607"/>
    <lineage>
        <taxon>Bacteria</taxon>
        <taxon>Bacillati</taxon>
        <taxon>Bacillota</taxon>
        <taxon>Bacilli</taxon>
        <taxon>Lactobacillales</taxon>
        <taxon>Enterococcaceae</taxon>
        <taxon>Enterococcus</taxon>
    </lineage>
</organism>
<gene>
    <name evidence="2" type="ORF">UAU_02012</name>
</gene>
<keyword evidence="3" id="KW-1185">Reference proteome</keyword>
<dbReference type="OrthoDB" id="2365065at2"/>
<dbReference type="AlphaFoldDB" id="R2QCX4"/>
<feature type="transmembrane region" description="Helical" evidence="1">
    <location>
        <begin position="21"/>
        <end position="43"/>
    </location>
</feature>
<dbReference type="InterPro" id="IPR021683">
    <property type="entry name" value="DUF3267"/>
</dbReference>
<dbReference type="STRING" id="160454.RV10_GL001934"/>
<keyword evidence="1" id="KW-1133">Transmembrane helix</keyword>
<dbReference type="EMBL" id="AJAQ01000015">
    <property type="protein sequence ID" value="EOH94277.1"/>
    <property type="molecule type" value="Genomic_DNA"/>
</dbReference>
<feature type="transmembrane region" description="Helical" evidence="1">
    <location>
        <begin position="111"/>
        <end position="131"/>
    </location>
</feature>
<dbReference type="eggNOG" id="ENOG5032VKF">
    <property type="taxonomic scope" value="Bacteria"/>
</dbReference>
<sequence>MKLIRSIDLLNDKKRLLHLNILSIFLIVLFFLFFIGVTILFPVSETPTNFSVERILLLGIGLILLIVIHELIHGVFFRVFSPKGKVKFGFDIKKGVAYAASPGSKYSRGQFAWISLAPFLLITLGLTIAYFSGALLAGVYIFLATLHGAACVGDFYWIYLLLQSPKGSLVEDTEVGINFYH</sequence>
<feature type="transmembrane region" description="Helical" evidence="1">
    <location>
        <begin position="55"/>
        <end position="77"/>
    </location>
</feature>
<dbReference type="HOGENOM" id="CLU_126025_0_0_9"/>
<dbReference type="RefSeq" id="WP_010757003.1">
    <property type="nucleotide sequence ID" value="NZ_ASWD01000001.1"/>
</dbReference>
<evidence type="ECO:0000313" key="3">
    <source>
        <dbReference type="Proteomes" id="UP000013782"/>
    </source>
</evidence>
<dbReference type="Proteomes" id="UP000013782">
    <property type="component" value="Unassembled WGS sequence"/>
</dbReference>
<dbReference type="PATRIC" id="fig|1158607.3.peg.1981"/>
<dbReference type="Pfam" id="PF11667">
    <property type="entry name" value="DUF3267"/>
    <property type="match status" value="1"/>
</dbReference>
<keyword evidence="1" id="KW-0472">Membrane</keyword>
<keyword evidence="1" id="KW-0812">Transmembrane</keyword>